<evidence type="ECO:0000256" key="2">
    <source>
        <dbReference type="ARBA" id="ARBA00022170"/>
    </source>
</evidence>
<dbReference type="OMA" id="IHDDAIK"/>
<feature type="region of interest" description="Disordered" evidence="3">
    <location>
        <begin position="75"/>
        <end position="103"/>
    </location>
</feature>
<dbReference type="AlphaFoldDB" id="A0A0L0H4N0"/>
<dbReference type="FunCoup" id="A0A0L0H4N0">
    <property type="interactions" value="169"/>
</dbReference>
<dbReference type="GO" id="GO:0005739">
    <property type="term" value="C:mitochondrion"/>
    <property type="evidence" value="ECO:0007669"/>
    <property type="project" value="TreeGrafter"/>
</dbReference>
<dbReference type="eggNOG" id="KOG3245">
    <property type="taxonomic scope" value="Eukaryota"/>
</dbReference>
<evidence type="ECO:0000313" key="4">
    <source>
        <dbReference type="EMBL" id="KNC95871.1"/>
    </source>
</evidence>
<dbReference type="EMBL" id="KQ257474">
    <property type="protein sequence ID" value="KNC95871.1"/>
    <property type="molecule type" value="Genomic_DNA"/>
</dbReference>
<proteinExistence type="inferred from homology"/>
<dbReference type="PANTHER" id="PTHR28524:SF3">
    <property type="entry name" value="SUCCINATE DEHYDROGENASE ASSEMBLY FACTOR 4, MITOCHONDRIAL"/>
    <property type="match status" value="1"/>
</dbReference>
<gene>
    <name evidence="4" type="ORF">SPPG_08735</name>
</gene>
<sequence>MLRSPRPQLIIRSLPRLTVIRSYASPPPFSQPGPIPLGDKEAQKEFEELVKKAEELAAKEGQEGLKHPDALEKLQGEDWEGEKNPATGEVGGPKGKEPTRYGDWERKGRVYDF</sequence>
<dbReference type="InterPro" id="IPR012875">
    <property type="entry name" value="SDHF4"/>
</dbReference>
<feature type="compositionally biased region" description="Basic and acidic residues" evidence="3">
    <location>
        <begin position="94"/>
        <end position="103"/>
    </location>
</feature>
<name>A0A0L0H4N0_SPIPD</name>
<dbReference type="PANTHER" id="PTHR28524">
    <property type="entry name" value="SUCCINATE DEHYDROGENASE ASSEMBLY FACTOR 4, MITOCHONDRIAL"/>
    <property type="match status" value="1"/>
</dbReference>
<dbReference type="InParanoid" id="A0A0L0H4N0"/>
<protein>
    <recommendedName>
        <fullName evidence="2">Succinate dehydrogenase assembly factor 4, mitochondrial</fullName>
    </recommendedName>
</protein>
<dbReference type="OrthoDB" id="201362at2759"/>
<dbReference type="GO" id="GO:0034553">
    <property type="term" value="P:mitochondrial respiratory chain complex II assembly"/>
    <property type="evidence" value="ECO:0007669"/>
    <property type="project" value="TreeGrafter"/>
</dbReference>
<organism evidence="4 5">
    <name type="scientific">Spizellomyces punctatus (strain DAOM BR117)</name>
    <dbReference type="NCBI Taxonomy" id="645134"/>
    <lineage>
        <taxon>Eukaryota</taxon>
        <taxon>Fungi</taxon>
        <taxon>Fungi incertae sedis</taxon>
        <taxon>Chytridiomycota</taxon>
        <taxon>Chytridiomycota incertae sedis</taxon>
        <taxon>Chytridiomycetes</taxon>
        <taxon>Spizellomycetales</taxon>
        <taxon>Spizellomycetaceae</taxon>
        <taxon>Spizellomyces</taxon>
    </lineage>
</organism>
<dbReference type="RefSeq" id="XP_016603911.1">
    <property type="nucleotide sequence ID" value="XM_016756889.1"/>
</dbReference>
<dbReference type="Proteomes" id="UP000053201">
    <property type="component" value="Unassembled WGS sequence"/>
</dbReference>
<dbReference type="GeneID" id="27691877"/>
<dbReference type="STRING" id="645134.A0A0L0H4N0"/>
<comment type="similarity">
    <text evidence="1">Belongs to the SDHAF4 family.</text>
</comment>
<keyword evidence="5" id="KW-1185">Reference proteome</keyword>
<evidence type="ECO:0000256" key="3">
    <source>
        <dbReference type="SAM" id="MobiDB-lite"/>
    </source>
</evidence>
<dbReference type="Pfam" id="PF07896">
    <property type="entry name" value="DUF1674"/>
    <property type="match status" value="1"/>
</dbReference>
<dbReference type="VEuPathDB" id="FungiDB:SPPG_08735"/>
<accession>A0A0L0H4N0</accession>
<reference evidence="4 5" key="1">
    <citation type="submission" date="2009-08" db="EMBL/GenBank/DDBJ databases">
        <title>The Genome Sequence of Spizellomyces punctatus strain DAOM BR117.</title>
        <authorList>
            <consortium name="The Broad Institute Genome Sequencing Platform"/>
            <person name="Russ C."/>
            <person name="Cuomo C."/>
            <person name="Shea T."/>
            <person name="Young S.K."/>
            <person name="Zeng Q."/>
            <person name="Koehrsen M."/>
            <person name="Haas B."/>
            <person name="Borodovsky M."/>
            <person name="Guigo R."/>
            <person name="Alvarado L."/>
            <person name="Berlin A."/>
            <person name="Bochicchio J."/>
            <person name="Borenstein D."/>
            <person name="Chapman S."/>
            <person name="Chen Z."/>
            <person name="Engels R."/>
            <person name="Freedman E."/>
            <person name="Gellesch M."/>
            <person name="Goldberg J."/>
            <person name="Griggs A."/>
            <person name="Gujja S."/>
            <person name="Heiman D."/>
            <person name="Hepburn T."/>
            <person name="Howarth C."/>
            <person name="Jen D."/>
            <person name="Larson L."/>
            <person name="Lewis B."/>
            <person name="Mehta T."/>
            <person name="Park D."/>
            <person name="Pearson M."/>
            <person name="Roberts A."/>
            <person name="Saif S."/>
            <person name="Shenoy N."/>
            <person name="Sisk P."/>
            <person name="Stolte C."/>
            <person name="Sykes S."/>
            <person name="Thomson T."/>
            <person name="Walk T."/>
            <person name="White J."/>
            <person name="Yandava C."/>
            <person name="Burger G."/>
            <person name="Gray M.W."/>
            <person name="Holland P.W.H."/>
            <person name="King N."/>
            <person name="Lang F.B.F."/>
            <person name="Roger A.J."/>
            <person name="Ruiz-Trillo I."/>
            <person name="Lander E."/>
            <person name="Nusbaum C."/>
        </authorList>
    </citation>
    <scope>NUCLEOTIDE SEQUENCE [LARGE SCALE GENOMIC DNA]</scope>
    <source>
        <strain evidence="4 5">DAOM BR117</strain>
    </source>
</reference>
<evidence type="ECO:0000313" key="5">
    <source>
        <dbReference type="Proteomes" id="UP000053201"/>
    </source>
</evidence>
<evidence type="ECO:0000256" key="1">
    <source>
        <dbReference type="ARBA" id="ARBA00005701"/>
    </source>
</evidence>